<organism evidence="2 3">
    <name type="scientific">Durusdinium trenchii</name>
    <dbReference type="NCBI Taxonomy" id="1381693"/>
    <lineage>
        <taxon>Eukaryota</taxon>
        <taxon>Sar</taxon>
        <taxon>Alveolata</taxon>
        <taxon>Dinophyceae</taxon>
        <taxon>Suessiales</taxon>
        <taxon>Symbiodiniaceae</taxon>
        <taxon>Durusdinium</taxon>
    </lineage>
</organism>
<evidence type="ECO:0000313" key="2">
    <source>
        <dbReference type="EMBL" id="CAK9101148.1"/>
    </source>
</evidence>
<feature type="region of interest" description="Disordered" evidence="1">
    <location>
        <begin position="180"/>
        <end position="253"/>
    </location>
</feature>
<sequence length="253" mass="27165">MSPSKAAQAPPPAPPPLHAGPLPAEGPPPVAPPALKAMPAGPAPLPPPTSPAPHNLTSKSAPAAPPHPKPERFVIWIGQKHSTIQSEAGLRKAFAPFMPYEFHSRKFESGGFCLVKTSSLTTAWRIFAFGKKAGLDLGKHPGPQIETVKDTKIAPPLAPNEMNQIWAEVPSADALEASPAMVETRENKNDEVAEMREDNPDGVKTEEEEEEEEEDGALRPPAPPWTRRQSKRAVASADGEEGVHFQQVKDEPP</sequence>
<protein>
    <submittedName>
        <fullName evidence="2">Uncharacterized protein</fullName>
    </submittedName>
</protein>
<name>A0ABP0RKJ3_9DINO</name>
<accession>A0ABP0RKJ3</accession>
<feature type="compositionally biased region" description="Pro residues" evidence="1">
    <location>
        <begin position="9"/>
        <end position="32"/>
    </location>
</feature>
<keyword evidence="3" id="KW-1185">Reference proteome</keyword>
<comment type="caution">
    <text evidence="2">The sequence shown here is derived from an EMBL/GenBank/DDBJ whole genome shotgun (WGS) entry which is preliminary data.</text>
</comment>
<feature type="region of interest" description="Disordered" evidence="1">
    <location>
        <begin position="1"/>
        <end position="70"/>
    </location>
</feature>
<evidence type="ECO:0000313" key="3">
    <source>
        <dbReference type="Proteomes" id="UP001642464"/>
    </source>
</evidence>
<evidence type="ECO:0000256" key="1">
    <source>
        <dbReference type="SAM" id="MobiDB-lite"/>
    </source>
</evidence>
<feature type="compositionally biased region" description="Basic and acidic residues" evidence="1">
    <location>
        <begin position="183"/>
        <end position="205"/>
    </location>
</feature>
<feature type="compositionally biased region" description="Pro residues" evidence="1">
    <location>
        <begin position="41"/>
        <end position="51"/>
    </location>
</feature>
<proteinExistence type="predicted"/>
<feature type="non-terminal residue" evidence="2">
    <location>
        <position position="253"/>
    </location>
</feature>
<dbReference type="EMBL" id="CAXAMM010041773">
    <property type="protein sequence ID" value="CAK9101148.1"/>
    <property type="molecule type" value="Genomic_DNA"/>
</dbReference>
<feature type="compositionally biased region" description="Basic and acidic residues" evidence="1">
    <location>
        <begin position="241"/>
        <end position="253"/>
    </location>
</feature>
<dbReference type="Proteomes" id="UP001642464">
    <property type="component" value="Unassembled WGS sequence"/>
</dbReference>
<reference evidence="2 3" key="1">
    <citation type="submission" date="2024-02" db="EMBL/GenBank/DDBJ databases">
        <authorList>
            <person name="Chen Y."/>
            <person name="Shah S."/>
            <person name="Dougan E. K."/>
            <person name="Thang M."/>
            <person name="Chan C."/>
        </authorList>
    </citation>
    <scope>NUCLEOTIDE SEQUENCE [LARGE SCALE GENOMIC DNA]</scope>
</reference>
<feature type="compositionally biased region" description="Acidic residues" evidence="1">
    <location>
        <begin position="206"/>
        <end position="215"/>
    </location>
</feature>
<gene>
    <name evidence="2" type="ORF">SCF082_LOCUS47305</name>
</gene>